<sequence length="61" mass="6854">MIILITWLRLNLSPMMISWSIYWSPPCSGSDVVGVDGGDLHKQSQTHTDVDKDDPIAKKQK</sequence>
<reference evidence="3 4" key="1">
    <citation type="journal article" date="2019" name="Genome Biol. Evol.">
        <title>Insights into the evolution of the New World diploid cottons (Gossypium, subgenus Houzingenia) based on genome sequencing.</title>
        <authorList>
            <person name="Grover C.E."/>
            <person name="Arick M.A. 2nd"/>
            <person name="Thrash A."/>
            <person name="Conover J.L."/>
            <person name="Sanders W.S."/>
            <person name="Peterson D.G."/>
            <person name="Frelichowski J.E."/>
            <person name="Scheffler J.A."/>
            <person name="Scheffler B.E."/>
            <person name="Wendel J.F."/>
        </authorList>
    </citation>
    <scope>NUCLEOTIDE SEQUENCE [LARGE SCALE GENOMIC DNA]</scope>
    <source>
        <strain evidence="3">185</strain>
        <tissue evidence="3">Leaf</tissue>
    </source>
</reference>
<gene>
    <name evidence="3" type="ORF">Goari_011451</name>
</gene>
<evidence type="ECO:0000313" key="3">
    <source>
        <dbReference type="EMBL" id="MBA0679696.1"/>
    </source>
</evidence>
<evidence type="ECO:0000313" key="4">
    <source>
        <dbReference type="Proteomes" id="UP000593577"/>
    </source>
</evidence>
<feature type="signal peptide" evidence="2">
    <location>
        <begin position="1"/>
        <end position="29"/>
    </location>
</feature>
<protein>
    <submittedName>
        <fullName evidence="3">Uncharacterized protein</fullName>
    </submittedName>
</protein>
<proteinExistence type="predicted"/>
<evidence type="ECO:0000256" key="2">
    <source>
        <dbReference type="SAM" id="SignalP"/>
    </source>
</evidence>
<name>A0A7J8WXD1_GOSAI</name>
<keyword evidence="2" id="KW-0732">Signal</keyword>
<dbReference type="EMBL" id="JABFAA010000004">
    <property type="protein sequence ID" value="MBA0679696.1"/>
    <property type="molecule type" value="Genomic_DNA"/>
</dbReference>
<accession>A0A7J8WXD1</accession>
<feature type="chain" id="PRO_5029804828" evidence="2">
    <location>
        <begin position="30"/>
        <end position="61"/>
    </location>
</feature>
<comment type="caution">
    <text evidence="3">The sequence shown here is derived from an EMBL/GenBank/DDBJ whole genome shotgun (WGS) entry which is preliminary data.</text>
</comment>
<keyword evidence="4" id="KW-1185">Reference proteome</keyword>
<evidence type="ECO:0000256" key="1">
    <source>
        <dbReference type="SAM" id="MobiDB-lite"/>
    </source>
</evidence>
<dbReference type="Proteomes" id="UP000593577">
    <property type="component" value="Unassembled WGS sequence"/>
</dbReference>
<organism evidence="3 4">
    <name type="scientific">Gossypium aridum</name>
    <name type="common">American cotton</name>
    <name type="synonym">Erioxylum aridum</name>
    <dbReference type="NCBI Taxonomy" id="34290"/>
    <lineage>
        <taxon>Eukaryota</taxon>
        <taxon>Viridiplantae</taxon>
        <taxon>Streptophyta</taxon>
        <taxon>Embryophyta</taxon>
        <taxon>Tracheophyta</taxon>
        <taxon>Spermatophyta</taxon>
        <taxon>Magnoliopsida</taxon>
        <taxon>eudicotyledons</taxon>
        <taxon>Gunneridae</taxon>
        <taxon>Pentapetalae</taxon>
        <taxon>rosids</taxon>
        <taxon>malvids</taxon>
        <taxon>Malvales</taxon>
        <taxon>Malvaceae</taxon>
        <taxon>Malvoideae</taxon>
        <taxon>Gossypium</taxon>
    </lineage>
</organism>
<feature type="non-terminal residue" evidence="3">
    <location>
        <position position="61"/>
    </location>
</feature>
<feature type="compositionally biased region" description="Basic and acidic residues" evidence="1">
    <location>
        <begin position="38"/>
        <end position="61"/>
    </location>
</feature>
<dbReference type="AlphaFoldDB" id="A0A7J8WXD1"/>
<feature type="region of interest" description="Disordered" evidence="1">
    <location>
        <begin position="34"/>
        <end position="61"/>
    </location>
</feature>